<reference evidence="2 3" key="1">
    <citation type="submission" date="2019-04" db="EMBL/GenBank/DDBJ databases">
        <title>Friends and foes A comparative genomics studyof 23 Aspergillus species from section Flavi.</title>
        <authorList>
            <consortium name="DOE Joint Genome Institute"/>
            <person name="Kjaerbolling I."/>
            <person name="Vesth T."/>
            <person name="Frisvad J.C."/>
            <person name="Nybo J.L."/>
            <person name="Theobald S."/>
            <person name="Kildgaard S."/>
            <person name="Isbrandt T."/>
            <person name="Kuo A."/>
            <person name="Sato A."/>
            <person name="Lyhne E.K."/>
            <person name="Kogle M.E."/>
            <person name="Wiebenga A."/>
            <person name="Kun R.S."/>
            <person name="Lubbers R.J."/>
            <person name="Makela M.R."/>
            <person name="Barry K."/>
            <person name="Chovatia M."/>
            <person name="Clum A."/>
            <person name="Daum C."/>
            <person name="Haridas S."/>
            <person name="He G."/>
            <person name="LaButti K."/>
            <person name="Lipzen A."/>
            <person name="Mondo S."/>
            <person name="Riley R."/>
            <person name="Salamov A."/>
            <person name="Simmons B.A."/>
            <person name="Magnuson J.K."/>
            <person name="Henrissat B."/>
            <person name="Mortensen U.H."/>
            <person name="Larsen T.O."/>
            <person name="Devries R.P."/>
            <person name="Grigoriev I.V."/>
            <person name="Machida M."/>
            <person name="Baker S.E."/>
            <person name="Andersen M.R."/>
        </authorList>
    </citation>
    <scope>NUCLEOTIDE SEQUENCE [LARGE SCALE GENOMIC DNA]</scope>
    <source>
        <strain evidence="2 3">IBT 29228</strain>
    </source>
</reference>
<gene>
    <name evidence="2" type="ORF">BDV26DRAFT_275555</name>
</gene>
<keyword evidence="1" id="KW-0472">Membrane</keyword>
<dbReference type="AlphaFoldDB" id="A0A5N7APT1"/>
<evidence type="ECO:0000256" key="1">
    <source>
        <dbReference type="SAM" id="Phobius"/>
    </source>
</evidence>
<evidence type="ECO:0000313" key="2">
    <source>
        <dbReference type="EMBL" id="KAE8371713.1"/>
    </source>
</evidence>
<dbReference type="EMBL" id="ML736403">
    <property type="protein sequence ID" value="KAE8371713.1"/>
    <property type="molecule type" value="Genomic_DNA"/>
</dbReference>
<proteinExistence type="predicted"/>
<sequence>MTSLPTPSNISILIAKKRYITPLVLPKGALYLFHSFRPAAFCHCQRFALQRISPSASPLLGRLLLWIFYHRTSHCIGVVSIQILFLLGLRLLGESARAKEKSLFVCFRFSSFPCQEQRMPSSVNIAYDVICAVGVCVYHLAVVHSL</sequence>
<evidence type="ECO:0000313" key="3">
    <source>
        <dbReference type="Proteomes" id="UP000326198"/>
    </source>
</evidence>
<name>A0A5N7APT1_9EURO</name>
<accession>A0A5N7APT1</accession>
<feature type="transmembrane region" description="Helical" evidence="1">
    <location>
        <begin position="68"/>
        <end position="92"/>
    </location>
</feature>
<organism evidence="2 3">
    <name type="scientific">Aspergillus bertholletiae</name>
    <dbReference type="NCBI Taxonomy" id="1226010"/>
    <lineage>
        <taxon>Eukaryota</taxon>
        <taxon>Fungi</taxon>
        <taxon>Dikarya</taxon>
        <taxon>Ascomycota</taxon>
        <taxon>Pezizomycotina</taxon>
        <taxon>Eurotiomycetes</taxon>
        <taxon>Eurotiomycetidae</taxon>
        <taxon>Eurotiales</taxon>
        <taxon>Aspergillaceae</taxon>
        <taxon>Aspergillus</taxon>
        <taxon>Aspergillus subgen. Circumdati</taxon>
    </lineage>
</organism>
<protein>
    <submittedName>
        <fullName evidence="2">Uncharacterized protein</fullName>
    </submittedName>
</protein>
<feature type="transmembrane region" description="Helical" evidence="1">
    <location>
        <begin position="125"/>
        <end position="143"/>
    </location>
</feature>
<keyword evidence="1" id="KW-1133">Transmembrane helix</keyword>
<keyword evidence="3" id="KW-1185">Reference proteome</keyword>
<dbReference type="Proteomes" id="UP000326198">
    <property type="component" value="Unassembled WGS sequence"/>
</dbReference>
<keyword evidence="1" id="KW-0812">Transmembrane</keyword>